<evidence type="ECO:0000256" key="1">
    <source>
        <dbReference type="ARBA" id="ARBA00004141"/>
    </source>
</evidence>
<dbReference type="PROSITE" id="PS00154">
    <property type="entry name" value="ATPASE_E1_E2"/>
    <property type="match status" value="1"/>
</dbReference>
<dbReference type="GO" id="GO:0015662">
    <property type="term" value="F:P-type ion transporter activity"/>
    <property type="evidence" value="ECO:0007669"/>
    <property type="project" value="UniProtKB-ARBA"/>
</dbReference>
<evidence type="ECO:0000256" key="4">
    <source>
        <dbReference type="ARBA" id="ARBA00022840"/>
    </source>
</evidence>
<dbReference type="InterPro" id="IPR023299">
    <property type="entry name" value="ATPase_P-typ_cyto_dom_N"/>
</dbReference>
<evidence type="ECO:0000256" key="2">
    <source>
        <dbReference type="ARBA" id="ARBA00022692"/>
    </source>
</evidence>
<feature type="transmembrane region" description="Helical" evidence="8">
    <location>
        <begin position="230"/>
        <end position="250"/>
    </location>
</feature>
<protein>
    <submittedName>
        <fullName evidence="10">Cation-translocating P-type ATPase</fullName>
    </submittedName>
</protein>
<dbReference type="SUPFAM" id="SSF81665">
    <property type="entry name" value="Calcium ATPase, transmembrane domain M"/>
    <property type="match status" value="1"/>
</dbReference>
<dbReference type="InterPro" id="IPR018303">
    <property type="entry name" value="ATPase_P-typ_P_site"/>
</dbReference>
<dbReference type="PRINTS" id="PR00119">
    <property type="entry name" value="CATATPASE"/>
</dbReference>
<dbReference type="InterPro" id="IPR008250">
    <property type="entry name" value="ATPase_P-typ_transduc_dom_A_sf"/>
</dbReference>
<feature type="transmembrane region" description="Helical" evidence="8">
    <location>
        <begin position="632"/>
        <end position="653"/>
    </location>
</feature>
<dbReference type="Pfam" id="PF00122">
    <property type="entry name" value="E1-E2_ATPase"/>
    <property type="match status" value="1"/>
</dbReference>
<dbReference type="GO" id="GO:0016020">
    <property type="term" value="C:membrane"/>
    <property type="evidence" value="ECO:0007669"/>
    <property type="project" value="UniProtKB-SubCell"/>
</dbReference>
<dbReference type="SUPFAM" id="SSF56784">
    <property type="entry name" value="HAD-like"/>
    <property type="match status" value="1"/>
</dbReference>
<dbReference type="PRINTS" id="PR00120">
    <property type="entry name" value="HATPASE"/>
</dbReference>
<feature type="transmembrane region" description="Helical" evidence="8">
    <location>
        <begin position="45"/>
        <end position="60"/>
    </location>
</feature>
<evidence type="ECO:0000256" key="3">
    <source>
        <dbReference type="ARBA" id="ARBA00022741"/>
    </source>
</evidence>
<dbReference type="InterPro" id="IPR001757">
    <property type="entry name" value="P_typ_ATPase"/>
</dbReference>
<dbReference type="InterPro" id="IPR004014">
    <property type="entry name" value="ATPase_P-typ_cation-transptr_N"/>
</dbReference>
<dbReference type="Gene3D" id="3.40.50.1000">
    <property type="entry name" value="HAD superfamily/HAD-like"/>
    <property type="match status" value="1"/>
</dbReference>
<dbReference type="InterPro" id="IPR006068">
    <property type="entry name" value="ATPase_P-typ_cation-transptr_C"/>
</dbReference>
<dbReference type="Pfam" id="PF00690">
    <property type="entry name" value="Cation_ATPase_N"/>
    <property type="match status" value="1"/>
</dbReference>
<dbReference type="SMART" id="SM00831">
    <property type="entry name" value="Cation_ATPase_N"/>
    <property type="match status" value="1"/>
</dbReference>
<evidence type="ECO:0000256" key="6">
    <source>
        <dbReference type="ARBA" id="ARBA00022989"/>
    </source>
</evidence>
<proteinExistence type="predicted"/>
<dbReference type="Gene3D" id="2.70.150.10">
    <property type="entry name" value="Calcium-transporting ATPase, cytoplasmic transduction domain A"/>
    <property type="match status" value="1"/>
</dbReference>
<dbReference type="SFLD" id="SFLDG00002">
    <property type="entry name" value="C1.7:_P-type_atpase_like"/>
    <property type="match status" value="1"/>
</dbReference>
<evidence type="ECO:0000259" key="9">
    <source>
        <dbReference type="SMART" id="SM00831"/>
    </source>
</evidence>
<sequence>MRNFNLHGLTSEEAERRLAEFGPNEQPRAPPPGIFAIALRTLKEPMFFLLASAALLYLFVGDLGEGLFMVAGAGASITLVVLQELRTERALQALNRLAEPTATCLRDGVERRIPARDLVPGDVILVGEGERAPADALLIGGDALVVDESLLTGESAPVTKTLASEDRSAEFPDPGGEHTPFLFAGTMIARGSGLAEVVRTGARTAMGRLGASLAAIEAEPSPLQQRTGRLVATLGAFALIFCVLVFLAYWRVQGDWFEGAIAGITLAIDLLPEEFPMVLAIFLALGAFRLARRNVLVRRTSVTETLGSTSILCVDKTGTLTQNRMRVAFAISESDQAIDAPLADAGRRMLVRVALRASSANPVDPMDRAVHAFAAEAGVASEAVPLCSFPIRPDLLAFIQCWRDESGESYAAKGAPEAIFKLARVSDEERARLQTKIDDLAHRGLRVLGVATTAPLPQAPPPEAASFNFIGLLAFEDPLREDVPAAVAAARRAGVAVAMITGDYPATALAIARQAGINCEAGVLTGAEIAATPNELRPEKIRNMRVFARVTPTSKLALVEAFKADGHIVAMTGDGVNDGPALAAAHIGIAMGQRGSDVAREAAHIVLLDDSFASIVAGVALGRRIFANLRRALTYVTAIHIPIAGVALAPILLGLPPLLLPAHVVLMELIIDPTCALVFESQPNEPDAMLKPPHRRDEPLFGSRELWLGFVQGFVVFLTVMSVYIIDDGFGAPEPQARGLAFATLVVSNLVLALSDALPRGASLFSRDNLPFWGVAFAASAMLTASLYAPVISELLRFEPPPWPKLVLALTLAVIAGSWYGVWRRLLYPAPRAPREDAALTVDLR</sequence>
<organism evidence="10 11">
    <name type="scientific">Methylocystis hirsuta</name>
    <dbReference type="NCBI Taxonomy" id="369798"/>
    <lineage>
        <taxon>Bacteria</taxon>
        <taxon>Pseudomonadati</taxon>
        <taxon>Pseudomonadota</taxon>
        <taxon>Alphaproteobacteria</taxon>
        <taxon>Hyphomicrobiales</taxon>
        <taxon>Methylocystaceae</taxon>
        <taxon>Methylocystis</taxon>
    </lineage>
</organism>
<feature type="transmembrane region" description="Helical" evidence="8">
    <location>
        <begin position="738"/>
        <end position="758"/>
    </location>
</feature>
<evidence type="ECO:0000313" key="11">
    <source>
        <dbReference type="Proteomes" id="UP000268623"/>
    </source>
</evidence>
<evidence type="ECO:0000256" key="7">
    <source>
        <dbReference type="ARBA" id="ARBA00023136"/>
    </source>
</evidence>
<dbReference type="SUPFAM" id="SSF81660">
    <property type="entry name" value="Metal cation-transporting ATPase, ATP-binding domain N"/>
    <property type="match status" value="1"/>
</dbReference>
<dbReference type="SFLD" id="SFLDS00003">
    <property type="entry name" value="Haloacid_Dehalogenase"/>
    <property type="match status" value="1"/>
</dbReference>
<dbReference type="InterPro" id="IPR036412">
    <property type="entry name" value="HAD-like_sf"/>
</dbReference>
<accession>A0A3M9XRB6</accession>
<dbReference type="Gene3D" id="1.20.1110.10">
    <property type="entry name" value="Calcium-transporting ATPase, transmembrane domain"/>
    <property type="match status" value="1"/>
</dbReference>
<dbReference type="Proteomes" id="UP000268623">
    <property type="component" value="Unassembled WGS sequence"/>
</dbReference>
<name>A0A3M9XRB6_9HYPH</name>
<keyword evidence="4" id="KW-0067">ATP-binding</keyword>
<dbReference type="SFLD" id="SFLDF00027">
    <property type="entry name" value="p-type_atpase"/>
    <property type="match status" value="1"/>
</dbReference>
<dbReference type="SUPFAM" id="SSF81653">
    <property type="entry name" value="Calcium ATPase, transduction domain A"/>
    <property type="match status" value="1"/>
</dbReference>
<dbReference type="Gene3D" id="3.40.1110.10">
    <property type="entry name" value="Calcium-transporting ATPase, cytoplasmic domain N"/>
    <property type="match status" value="1"/>
</dbReference>
<evidence type="ECO:0000256" key="5">
    <source>
        <dbReference type="ARBA" id="ARBA00022967"/>
    </source>
</evidence>
<reference evidence="10 11" key="1">
    <citation type="submission" date="2018-08" db="EMBL/GenBank/DDBJ databases">
        <title>Genome sequence of Methylocystis hirsuta CSC1, a methanotroph able to accumulate PHAs.</title>
        <authorList>
            <person name="Bordel S."/>
            <person name="Rodriguez E."/>
            <person name="Gancedo J."/>
            <person name="Munoz R."/>
        </authorList>
    </citation>
    <scope>NUCLEOTIDE SEQUENCE [LARGE SCALE GENOMIC DNA]</scope>
    <source>
        <strain evidence="10 11">CSC1</strain>
    </source>
</reference>
<evidence type="ECO:0000256" key="8">
    <source>
        <dbReference type="SAM" id="Phobius"/>
    </source>
</evidence>
<feature type="domain" description="Cation-transporting P-type ATPase N-terminal" evidence="9">
    <location>
        <begin position="5"/>
        <end position="62"/>
    </location>
</feature>
<keyword evidence="5" id="KW-1278">Translocase</keyword>
<evidence type="ECO:0000313" key="10">
    <source>
        <dbReference type="EMBL" id="RNJ50206.1"/>
    </source>
</evidence>
<feature type="transmembrane region" description="Helical" evidence="8">
    <location>
        <begin position="706"/>
        <end position="726"/>
    </location>
</feature>
<keyword evidence="7 8" id="KW-0472">Membrane</keyword>
<gene>
    <name evidence="10" type="ORF">D1O30_11975</name>
</gene>
<dbReference type="GO" id="GO:0016887">
    <property type="term" value="F:ATP hydrolysis activity"/>
    <property type="evidence" value="ECO:0007669"/>
    <property type="project" value="InterPro"/>
</dbReference>
<dbReference type="GO" id="GO:0005524">
    <property type="term" value="F:ATP binding"/>
    <property type="evidence" value="ECO:0007669"/>
    <property type="project" value="UniProtKB-KW"/>
</dbReference>
<keyword evidence="11" id="KW-1185">Reference proteome</keyword>
<dbReference type="PANTHER" id="PTHR42861">
    <property type="entry name" value="CALCIUM-TRANSPORTING ATPASE"/>
    <property type="match status" value="1"/>
</dbReference>
<dbReference type="InterPro" id="IPR044492">
    <property type="entry name" value="P_typ_ATPase_HD_dom"/>
</dbReference>
<dbReference type="InterPro" id="IPR023298">
    <property type="entry name" value="ATPase_P-typ_TM_dom_sf"/>
</dbReference>
<keyword evidence="3" id="KW-0547">Nucleotide-binding</keyword>
<dbReference type="OrthoDB" id="391538at2"/>
<dbReference type="Pfam" id="PF00702">
    <property type="entry name" value="Hydrolase"/>
    <property type="match status" value="1"/>
</dbReference>
<keyword evidence="6 8" id="KW-1133">Transmembrane helix</keyword>
<dbReference type="Pfam" id="PF00689">
    <property type="entry name" value="Cation_ATPase_C"/>
    <property type="match status" value="1"/>
</dbReference>
<feature type="transmembrane region" description="Helical" evidence="8">
    <location>
        <begin position="659"/>
        <end position="679"/>
    </location>
</feature>
<keyword evidence="2 8" id="KW-0812">Transmembrane</keyword>
<comment type="caution">
    <text evidence="10">The sequence shown here is derived from an EMBL/GenBank/DDBJ whole genome shotgun (WGS) entry which is preliminary data.</text>
</comment>
<comment type="subcellular location">
    <subcellularLocation>
        <location evidence="1">Membrane</location>
        <topology evidence="1">Multi-pass membrane protein</topology>
    </subcellularLocation>
</comment>
<dbReference type="InterPro" id="IPR023214">
    <property type="entry name" value="HAD_sf"/>
</dbReference>
<dbReference type="EMBL" id="QWDD01000001">
    <property type="protein sequence ID" value="RNJ50206.1"/>
    <property type="molecule type" value="Genomic_DNA"/>
</dbReference>
<dbReference type="AlphaFoldDB" id="A0A3M9XRB6"/>
<dbReference type="RefSeq" id="WP_123176153.1">
    <property type="nucleotide sequence ID" value="NZ_QWDD01000001.1"/>
</dbReference>
<feature type="transmembrane region" description="Helical" evidence="8">
    <location>
        <begin position="770"/>
        <end position="791"/>
    </location>
</feature>
<dbReference type="InterPro" id="IPR059000">
    <property type="entry name" value="ATPase_P-type_domA"/>
</dbReference>
<feature type="transmembrane region" description="Helical" evidence="8">
    <location>
        <begin position="803"/>
        <end position="822"/>
    </location>
</feature>
<feature type="transmembrane region" description="Helical" evidence="8">
    <location>
        <begin position="275"/>
        <end position="291"/>
    </location>
</feature>
<dbReference type="NCBIfam" id="TIGR01494">
    <property type="entry name" value="ATPase_P-type"/>
    <property type="match status" value="2"/>
</dbReference>